<reference evidence="1 2" key="1">
    <citation type="submission" date="2019-04" db="EMBL/GenBank/DDBJ databases">
        <title>Aspergillus burnettii sp. nov., novel species from soil in southeast Queensland.</title>
        <authorList>
            <person name="Gilchrist C.L.M."/>
            <person name="Pitt J.I."/>
            <person name="Lange L."/>
            <person name="Lacey H.J."/>
            <person name="Vuong D."/>
            <person name="Midgley D.J."/>
            <person name="Greenfield P."/>
            <person name="Bradbury M."/>
            <person name="Lacey E."/>
            <person name="Busk P.K."/>
            <person name="Pilgaard B."/>
            <person name="Chooi Y.H."/>
            <person name="Piggott A.M."/>
        </authorList>
    </citation>
    <scope>NUCLEOTIDE SEQUENCE [LARGE SCALE GENOMIC DNA]</scope>
    <source>
        <strain evidence="1 2">FRR 5400</strain>
    </source>
</reference>
<organism evidence="1 2">
    <name type="scientific">Petromyces alliaceus</name>
    <name type="common">Aspergillus alliaceus</name>
    <dbReference type="NCBI Taxonomy" id="209559"/>
    <lineage>
        <taxon>Eukaryota</taxon>
        <taxon>Fungi</taxon>
        <taxon>Dikarya</taxon>
        <taxon>Ascomycota</taxon>
        <taxon>Pezizomycotina</taxon>
        <taxon>Eurotiomycetes</taxon>
        <taxon>Eurotiomycetidae</taxon>
        <taxon>Eurotiales</taxon>
        <taxon>Aspergillaceae</taxon>
        <taxon>Aspergillus</taxon>
        <taxon>Aspergillus subgen. Circumdati</taxon>
    </lineage>
</organism>
<comment type="caution">
    <text evidence="1">The sequence shown here is derived from an EMBL/GenBank/DDBJ whole genome shotgun (WGS) entry which is preliminary data.</text>
</comment>
<proteinExistence type="predicted"/>
<accession>A0A8H5ZWB3</accession>
<protein>
    <submittedName>
        <fullName evidence="1">Uncharacterized protein</fullName>
    </submittedName>
</protein>
<dbReference type="AlphaFoldDB" id="A0A8H5ZWB3"/>
<gene>
    <name evidence="1" type="ORF">ETB97_008973</name>
</gene>
<keyword evidence="2" id="KW-1185">Reference proteome</keyword>
<dbReference type="Proteomes" id="UP000541154">
    <property type="component" value="Unassembled WGS sequence"/>
</dbReference>
<dbReference type="EMBL" id="SPNV01000413">
    <property type="protein sequence ID" value="KAF5855574.1"/>
    <property type="molecule type" value="Genomic_DNA"/>
</dbReference>
<name>A0A8H5ZWB3_PETAA</name>
<evidence type="ECO:0000313" key="1">
    <source>
        <dbReference type="EMBL" id="KAF5855574.1"/>
    </source>
</evidence>
<sequence length="154" mass="17341">MDSVTGIFTYRLALDDDLEPLCLEAKWCSYSELRQRVPDLLNEHIHRASLHENHRPHKKTTVIILFVRCCLPGCCWFPPAHCLQAGSTPSIDQVSATVSTPSMEHNDSGNGHLAYPLAVGRADIAGYKIERCVYVGRRHLLETPYDVLIVAQMR</sequence>
<evidence type="ECO:0000313" key="2">
    <source>
        <dbReference type="Proteomes" id="UP000541154"/>
    </source>
</evidence>